<evidence type="ECO:0000313" key="3">
    <source>
        <dbReference type="EMBL" id="RCK70932.1"/>
    </source>
</evidence>
<dbReference type="Pfam" id="PF01408">
    <property type="entry name" value="GFO_IDH_MocA"/>
    <property type="match status" value="1"/>
</dbReference>
<feature type="domain" description="GFO/IDH/MocA-like oxidoreductase" evidence="2">
    <location>
        <begin position="153"/>
        <end position="307"/>
    </location>
</feature>
<dbReference type="AlphaFoldDB" id="A0A367Z0Z3"/>
<feature type="domain" description="Gfo/Idh/MocA-like oxidoreductase N-terminal" evidence="1">
    <location>
        <begin position="26"/>
        <end position="144"/>
    </location>
</feature>
<comment type="caution">
    <text evidence="3">The sequence shown here is derived from an EMBL/GenBank/DDBJ whole genome shotgun (WGS) entry which is preliminary data.</text>
</comment>
<evidence type="ECO:0000313" key="4">
    <source>
        <dbReference type="Proteomes" id="UP000252770"/>
    </source>
</evidence>
<dbReference type="Proteomes" id="UP000252770">
    <property type="component" value="Unassembled WGS sequence"/>
</dbReference>
<dbReference type="PANTHER" id="PTHR43708:SF8">
    <property type="entry name" value="OXIDOREDUCTASE"/>
    <property type="match status" value="1"/>
</dbReference>
<dbReference type="Gene3D" id="3.40.50.720">
    <property type="entry name" value="NAD(P)-binding Rossmann-like Domain"/>
    <property type="match status" value="1"/>
</dbReference>
<dbReference type="EMBL" id="QOUI01000001">
    <property type="protein sequence ID" value="RCK70932.1"/>
    <property type="molecule type" value="Genomic_DNA"/>
</dbReference>
<gene>
    <name evidence="3" type="ORF">DT076_00095</name>
</gene>
<dbReference type="GO" id="GO:0000166">
    <property type="term" value="F:nucleotide binding"/>
    <property type="evidence" value="ECO:0007669"/>
    <property type="project" value="InterPro"/>
</dbReference>
<organism evidence="3 4">
    <name type="scientific">Desertihabitans brevis</name>
    <dbReference type="NCBI Taxonomy" id="2268447"/>
    <lineage>
        <taxon>Bacteria</taxon>
        <taxon>Bacillati</taxon>
        <taxon>Actinomycetota</taxon>
        <taxon>Actinomycetes</taxon>
        <taxon>Propionibacteriales</taxon>
        <taxon>Propionibacteriaceae</taxon>
        <taxon>Desertihabitans</taxon>
    </lineage>
</organism>
<dbReference type="RefSeq" id="WP_114124635.1">
    <property type="nucleotide sequence ID" value="NZ_QOUI01000001.1"/>
</dbReference>
<evidence type="ECO:0000259" key="2">
    <source>
        <dbReference type="Pfam" id="PF22725"/>
    </source>
</evidence>
<sequence>MTALLTASATHHGHHPPRKGVTVTVTIGIIGFGLRAGLWRHAHRPEEGFEVVGACDTSERGRADATAALPEGALVTGDLDELLALGLDAVLVTTPDNHHLVPTLAALEAGAAAFCEKPLGISVAECDQMLSTARRTGSRLYVGHNMRHMPAVVQMRELIQQGRIGQVKAVWCRHFVGHGGDFYFKDWHADRSRSTGLLLQKGAHDLDVIHWLAGGYATTVSAMGELAVYGDITDRRDRSGERMHDWYSLDAWPPPAQTGLHPVVDVEDLSMMTMRLDNGVLASYQQCHFTPDYWRNYTVIGTEGRLENFGDGPGGTIGLWNRRHASAADPDESFPIEEAEGGHGGADPRLIAEFLRFATEGGSTQTSPVAARMAVAAGVVATESLRSDGSARPVPPLPADLVDYFERGQTA</sequence>
<dbReference type="Pfam" id="PF22725">
    <property type="entry name" value="GFO_IDH_MocA_C3"/>
    <property type="match status" value="1"/>
</dbReference>
<name>A0A367Z0Z3_9ACTN</name>
<protein>
    <submittedName>
        <fullName evidence="3">Gfo/Idh/MocA family oxidoreductase</fullName>
    </submittedName>
</protein>
<evidence type="ECO:0000259" key="1">
    <source>
        <dbReference type="Pfam" id="PF01408"/>
    </source>
</evidence>
<dbReference type="InterPro" id="IPR000683">
    <property type="entry name" value="Gfo/Idh/MocA-like_OxRdtase_N"/>
</dbReference>
<dbReference type="SUPFAM" id="SSF51735">
    <property type="entry name" value="NAD(P)-binding Rossmann-fold domains"/>
    <property type="match status" value="1"/>
</dbReference>
<dbReference type="PANTHER" id="PTHR43708">
    <property type="entry name" value="CONSERVED EXPRESSED OXIDOREDUCTASE (EUROFUNG)"/>
    <property type="match status" value="1"/>
</dbReference>
<dbReference type="SUPFAM" id="SSF55347">
    <property type="entry name" value="Glyceraldehyde-3-phosphate dehydrogenase-like, C-terminal domain"/>
    <property type="match status" value="1"/>
</dbReference>
<dbReference type="Gene3D" id="3.30.360.10">
    <property type="entry name" value="Dihydrodipicolinate Reductase, domain 2"/>
    <property type="match status" value="1"/>
</dbReference>
<dbReference type="InterPro" id="IPR036291">
    <property type="entry name" value="NAD(P)-bd_dom_sf"/>
</dbReference>
<proteinExistence type="predicted"/>
<keyword evidence="4" id="KW-1185">Reference proteome</keyword>
<dbReference type="InterPro" id="IPR055170">
    <property type="entry name" value="GFO_IDH_MocA-like_dom"/>
</dbReference>
<accession>A0A367Z0Z3</accession>
<reference evidence="3 4" key="1">
    <citation type="submission" date="2018-07" db="EMBL/GenBank/DDBJ databases">
        <title>Desertimonas flava gen. nov. sp. nov.</title>
        <authorList>
            <person name="Liu S."/>
        </authorList>
    </citation>
    <scope>NUCLEOTIDE SEQUENCE [LARGE SCALE GENOMIC DNA]</scope>
    <source>
        <strain evidence="3 4">16Sb5-5</strain>
    </source>
</reference>
<dbReference type="InterPro" id="IPR051317">
    <property type="entry name" value="Gfo/Idh/MocA_oxidoreduct"/>
</dbReference>